<comment type="caution">
    <text evidence="5">The sequence shown here is derived from an EMBL/GenBank/DDBJ whole genome shotgun (WGS) entry which is preliminary data.</text>
</comment>
<proteinExistence type="predicted"/>
<evidence type="ECO:0000256" key="1">
    <source>
        <dbReference type="PROSITE-ProRule" id="PRU00042"/>
    </source>
</evidence>
<feature type="region of interest" description="Disordered" evidence="2">
    <location>
        <begin position="484"/>
        <end position="504"/>
    </location>
</feature>
<dbReference type="PROSITE" id="PS51111">
    <property type="entry name" value="REJ"/>
    <property type="match status" value="1"/>
</dbReference>
<feature type="compositionally biased region" description="Basic residues" evidence="2">
    <location>
        <begin position="357"/>
        <end position="366"/>
    </location>
</feature>
<feature type="domain" description="C2H2-type" evidence="3">
    <location>
        <begin position="509"/>
        <end position="537"/>
    </location>
</feature>
<dbReference type="Proteomes" id="UP000320762">
    <property type="component" value="Unassembled WGS sequence"/>
</dbReference>
<organism evidence="5 6">
    <name type="scientific">Schizophyllum amplum</name>
    <dbReference type="NCBI Taxonomy" id="97359"/>
    <lineage>
        <taxon>Eukaryota</taxon>
        <taxon>Fungi</taxon>
        <taxon>Dikarya</taxon>
        <taxon>Basidiomycota</taxon>
        <taxon>Agaricomycotina</taxon>
        <taxon>Agaricomycetes</taxon>
        <taxon>Agaricomycetidae</taxon>
        <taxon>Agaricales</taxon>
        <taxon>Schizophyllaceae</taxon>
        <taxon>Schizophyllum</taxon>
    </lineage>
</organism>
<protein>
    <recommendedName>
        <fullName evidence="7">C2H2-type domain-containing protein</fullName>
    </recommendedName>
</protein>
<keyword evidence="1" id="KW-0862">Zinc</keyword>
<dbReference type="AlphaFoldDB" id="A0A550CWG6"/>
<keyword evidence="1" id="KW-0863">Zinc-finger</keyword>
<feature type="compositionally biased region" description="Low complexity" evidence="2">
    <location>
        <begin position="34"/>
        <end position="46"/>
    </location>
</feature>
<evidence type="ECO:0008006" key="7">
    <source>
        <dbReference type="Google" id="ProtNLM"/>
    </source>
</evidence>
<feature type="compositionally biased region" description="Polar residues" evidence="2">
    <location>
        <begin position="279"/>
        <end position="291"/>
    </location>
</feature>
<accession>A0A550CWG6</accession>
<name>A0A550CWG6_9AGAR</name>
<evidence type="ECO:0000259" key="3">
    <source>
        <dbReference type="PROSITE" id="PS50157"/>
    </source>
</evidence>
<feature type="domain" description="REJ" evidence="4">
    <location>
        <begin position="1"/>
        <end position="160"/>
    </location>
</feature>
<keyword evidence="6" id="KW-1185">Reference proteome</keyword>
<dbReference type="InterPro" id="IPR014010">
    <property type="entry name" value="REJ_dom"/>
</dbReference>
<keyword evidence="1" id="KW-0479">Metal-binding</keyword>
<dbReference type="PROSITE" id="PS50157">
    <property type="entry name" value="ZINC_FINGER_C2H2_2"/>
    <property type="match status" value="1"/>
</dbReference>
<dbReference type="OrthoDB" id="654211at2759"/>
<reference evidence="5 6" key="1">
    <citation type="journal article" date="2019" name="New Phytol.">
        <title>Comparative genomics reveals unique wood-decay strategies and fruiting body development in the Schizophyllaceae.</title>
        <authorList>
            <person name="Almasi E."/>
            <person name="Sahu N."/>
            <person name="Krizsan K."/>
            <person name="Balint B."/>
            <person name="Kovacs G.M."/>
            <person name="Kiss B."/>
            <person name="Cseklye J."/>
            <person name="Drula E."/>
            <person name="Henrissat B."/>
            <person name="Nagy I."/>
            <person name="Chovatia M."/>
            <person name="Adam C."/>
            <person name="LaButti K."/>
            <person name="Lipzen A."/>
            <person name="Riley R."/>
            <person name="Grigoriev I.V."/>
            <person name="Nagy L.G."/>
        </authorList>
    </citation>
    <scope>NUCLEOTIDE SEQUENCE [LARGE SCALE GENOMIC DNA]</scope>
    <source>
        <strain evidence="5 6">NL-1724</strain>
    </source>
</reference>
<evidence type="ECO:0000313" key="5">
    <source>
        <dbReference type="EMBL" id="TRM69130.1"/>
    </source>
</evidence>
<feature type="compositionally biased region" description="Basic residues" evidence="2">
    <location>
        <begin position="395"/>
        <end position="405"/>
    </location>
</feature>
<feature type="compositionally biased region" description="Low complexity" evidence="2">
    <location>
        <begin position="265"/>
        <end position="278"/>
    </location>
</feature>
<evidence type="ECO:0000256" key="2">
    <source>
        <dbReference type="SAM" id="MobiDB-lite"/>
    </source>
</evidence>
<feature type="compositionally biased region" description="Low complexity" evidence="2">
    <location>
        <begin position="406"/>
        <end position="415"/>
    </location>
</feature>
<feature type="region of interest" description="Disordered" evidence="2">
    <location>
        <begin position="1"/>
        <end position="71"/>
    </location>
</feature>
<dbReference type="EMBL" id="VDMD01000001">
    <property type="protein sequence ID" value="TRM69130.1"/>
    <property type="molecule type" value="Genomic_DNA"/>
</dbReference>
<feature type="compositionally biased region" description="Low complexity" evidence="2">
    <location>
        <begin position="435"/>
        <end position="453"/>
    </location>
</feature>
<dbReference type="STRING" id="97359.A0A550CWG6"/>
<dbReference type="InterPro" id="IPR013087">
    <property type="entry name" value="Znf_C2H2_type"/>
</dbReference>
<dbReference type="GO" id="GO:0016020">
    <property type="term" value="C:membrane"/>
    <property type="evidence" value="ECO:0007669"/>
    <property type="project" value="UniProtKB-SubCell"/>
</dbReference>
<feature type="region of interest" description="Disordered" evidence="2">
    <location>
        <begin position="109"/>
        <end position="128"/>
    </location>
</feature>
<dbReference type="GO" id="GO:0008270">
    <property type="term" value="F:zinc ion binding"/>
    <property type="evidence" value="ECO:0007669"/>
    <property type="project" value="UniProtKB-KW"/>
</dbReference>
<feature type="region of interest" description="Disordered" evidence="2">
    <location>
        <begin position="247"/>
        <end position="453"/>
    </location>
</feature>
<dbReference type="Gene3D" id="3.30.160.60">
    <property type="entry name" value="Classic Zinc Finger"/>
    <property type="match status" value="1"/>
</dbReference>
<evidence type="ECO:0000313" key="6">
    <source>
        <dbReference type="Proteomes" id="UP000320762"/>
    </source>
</evidence>
<sequence>MPRVARSDSPSAESETTEWSADSSTPPSTPPDLLPSTPLTQSPPKLRSTSTPEGREPVEFTPPSSPVHIAENSSPLIMDLLSRLNLADSSPELQSSSMFPESSAMFAESSNSEMFPEPSTMFAGFPDSSSAMFPGPSASFPDGRSASFPDGPASFSDGSAFREDPSAQGMQMQNTYSSFASFSTSYQEPCYNGGFSPLEDLGLQLATPPPSASFASAAFTFAHEPMMVAPESARFVPQSATVAPMDIAGTSAPAPAAKSSVDAGTFDSSSTCNSSGTSERPSTAEAINNSAAPVAPTHTAYVWRAPSKPATSNEPEQPAELMQSHGPVKPAASPRPLPATAKPMLPSPPASPTVSTRPRKSKRRVSQKASRDDSDYNAEDADADSDYMSDTARARSPRKKQKRKATTTSTSKTSSPVNKLVSRDAKPASPDTNMSSSTKLASPSTSKAALATSERQHIPCPFANRGCPATFTRRSDLRRHIENSSVHPVDASSAGPRRVTVKQTHKGRYACARCGKKLSRKDALKRHSEREACGTRGKLDRHYVQYPVTVEERDAALSELQ</sequence>
<gene>
    <name evidence="5" type="ORF">BD626DRAFT_473039</name>
</gene>
<feature type="compositionally biased region" description="Acidic residues" evidence="2">
    <location>
        <begin position="375"/>
        <end position="387"/>
    </location>
</feature>
<feature type="region of interest" description="Disordered" evidence="2">
    <location>
        <begin position="133"/>
        <end position="165"/>
    </location>
</feature>
<feature type="compositionally biased region" description="Polar residues" evidence="2">
    <location>
        <begin position="8"/>
        <end position="22"/>
    </location>
</feature>
<evidence type="ECO:0000259" key="4">
    <source>
        <dbReference type="PROSITE" id="PS51111"/>
    </source>
</evidence>